<dbReference type="InterPro" id="IPR011011">
    <property type="entry name" value="Znf_FYVE_PHD"/>
</dbReference>
<dbReference type="PANTHER" id="PTHR10291">
    <property type="entry name" value="DEHYDRODOLICHYL DIPHOSPHATE SYNTHASE FAMILY MEMBER"/>
    <property type="match status" value="1"/>
</dbReference>
<dbReference type="Pfam" id="PF01255">
    <property type="entry name" value="Prenyltransf"/>
    <property type="match status" value="1"/>
</dbReference>
<dbReference type="PROSITE" id="PS50815">
    <property type="entry name" value="HORMA"/>
    <property type="match status" value="1"/>
</dbReference>
<comment type="similarity">
    <text evidence="1">Belongs to the UPP synthase family.</text>
</comment>
<dbReference type="GO" id="GO:0005811">
    <property type="term" value="C:lipid droplet"/>
    <property type="evidence" value="ECO:0007669"/>
    <property type="project" value="TreeGrafter"/>
</dbReference>
<dbReference type="SUPFAM" id="SSF57903">
    <property type="entry name" value="FYVE/PHD zinc finger"/>
    <property type="match status" value="1"/>
</dbReference>
<evidence type="ECO:0000256" key="2">
    <source>
        <dbReference type="ARBA" id="ARBA00022679"/>
    </source>
</evidence>
<dbReference type="Gene3D" id="3.30.40.10">
    <property type="entry name" value="Zinc/RING finger domain, C3HC4 (zinc finger)"/>
    <property type="match status" value="1"/>
</dbReference>
<accession>A0A6G1LYY6</accession>
<protein>
    <submittedName>
        <fullName evidence="5">Cis-prenyltransferase</fullName>
    </submittedName>
</protein>
<feature type="compositionally biased region" description="Low complexity" evidence="3">
    <location>
        <begin position="702"/>
        <end position="726"/>
    </location>
</feature>
<dbReference type="Pfam" id="PF02301">
    <property type="entry name" value="HORMA"/>
    <property type="match status" value="1"/>
</dbReference>
<dbReference type="NCBIfam" id="TIGR00055">
    <property type="entry name" value="uppS"/>
    <property type="match status" value="1"/>
</dbReference>
<feature type="region of interest" description="Disordered" evidence="3">
    <location>
        <begin position="695"/>
        <end position="729"/>
    </location>
</feature>
<sequence length="853" mass="95465">MPVSQLQKSRLQQPDVRSPLLRNVIGQDGSPISAQAIAAKPKSPVYFKQHQAVLPLERQSEKVVQDLINAAIGCITYLRGLIPEKSFCDMSYGGGSNEPQPQTQSGVASQGSDKTAKKKETGTRVKHIRRGFSIEADTLLDLIECGIFEALSKGYLKAFQLAVFLDIDHPEVIQEAYTFSFNYHRKEFGKSIDIKDIALSTTVQNGATHDQSAELLNFAQINRSVRATSGKRAFSEARADTSDSDEGTAHLPKRHCYGGSVSAHDFIQFAPPRGHPPYIGGTTHLSPQNSFSRKRHGITNDPMLASSEKDKVVDGSSFETLTVGTAYTGQFNTQTLESICPSAKDQSPQKQNALPILKLCRSSSVVPALRLGELKIEELSKTAQESDRSEMYEQQAGNNQIKCECGGEAENMDSIQCDLCDKWQHCECYGFVGDSDSRIGNMHVCYTCLLGKNEPHLLKEMKSFTIARKIVRCLMRSTLGKTFHDIMKTLGIESLEQSVVTGILSVLTEKNYIWVFNPRKIATKRSPNKYRIVESGEALKSIEEDLLDPLVNISHHILEICYKAGVKVVTIYAFSIENFKRSKYEVDALMDIAKIKLSQLSQHGDLLDRYGAKIRILGHRSLVNQEVLDAIDRATELTKHNNKAILNVCFPYTSRDEITSAIQSIVALAAPPRPHRQNLETLAEEKLEISDAIPDNISQSRSESPASNTTSASTVVSGSPPTSSVPPREHIDFAGVRHRDILDLEDISEQTVTEHLFTADNPPLDLLIRTSGVERLSDFMLWQAHQDTDIEFVDCMWPEFDVWHFLPILLGWGLKRKRFLREVKLEEERKYNRNGNWMKGWEPEEYTHTKKAL</sequence>
<feature type="compositionally biased region" description="Polar residues" evidence="3">
    <location>
        <begin position="97"/>
        <end position="113"/>
    </location>
</feature>
<evidence type="ECO:0000259" key="4">
    <source>
        <dbReference type="PROSITE" id="PS50815"/>
    </source>
</evidence>
<dbReference type="EMBL" id="WIPF01000191">
    <property type="protein sequence ID" value="KAF3200700.1"/>
    <property type="molecule type" value="Genomic_DNA"/>
</dbReference>
<dbReference type="InterPro" id="IPR018520">
    <property type="entry name" value="UPP_synth-like_CS"/>
</dbReference>
<proteinExistence type="inferred from homology"/>
<dbReference type="Proteomes" id="UP000483672">
    <property type="component" value="Unassembled WGS sequence"/>
</dbReference>
<evidence type="ECO:0000313" key="6">
    <source>
        <dbReference type="Proteomes" id="UP000483672"/>
    </source>
</evidence>
<gene>
    <name evidence="5" type="primary">RER2</name>
    <name evidence="5" type="ORF">TWF191_003680</name>
</gene>
<evidence type="ECO:0000256" key="1">
    <source>
        <dbReference type="ARBA" id="ARBA00005432"/>
    </source>
</evidence>
<dbReference type="PANTHER" id="PTHR10291:SF43">
    <property type="entry name" value="DEHYDRODOLICHYL DIPHOSPHATE SYNTHASE COMPLEX SUBUNIT DHDDS"/>
    <property type="match status" value="1"/>
</dbReference>
<dbReference type="InterPro" id="IPR036570">
    <property type="entry name" value="HORMA_dom_sf"/>
</dbReference>
<dbReference type="CDD" id="cd00475">
    <property type="entry name" value="Cis_IPPS"/>
    <property type="match status" value="1"/>
</dbReference>
<dbReference type="GO" id="GO:0005783">
    <property type="term" value="C:endoplasmic reticulum"/>
    <property type="evidence" value="ECO:0007669"/>
    <property type="project" value="TreeGrafter"/>
</dbReference>
<dbReference type="GO" id="GO:0016020">
    <property type="term" value="C:membrane"/>
    <property type="evidence" value="ECO:0007669"/>
    <property type="project" value="TreeGrafter"/>
</dbReference>
<dbReference type="SUPFAM" id="SSF56019">
    <property type="entry name" value="The spindle assembly checkpoint protein mad2"/>
    <property type="match status" value="1"/>
</dbReference>
<evidence type="ECO:0000256" key="3">
    <source>
        <dbReference type="SAM" id="MobiDB-lite"/>
    </source>
</evidence>
<dbReference type="PROSITE" id="PS01066">
    <property type="entry name" value="UPP_SYNTHASE"/>
    <property type="match status" value="1"/>
</dbReference>
<dbReference type="InterPro" id="IPR013083">
    <property type="entry name" value="Znf_RING/FYVE/PHD"/>
</dbReference>
<feature type="region of interest" description="Disordered" evidence="3">
    <location>
        <begin position="92"/>
        <end position="122"/>
    </location>
</feature>
<reference evidence="5 6" key="1">
    <citation type="submission" date="2019-06" db="EMBL/GenBank/DDBJ databases">
        <authorList>
            <person name="Palmer J.M."/>
        </authorList>
    </citation>
    <scope>NUCLEOTIDE SEQUENCE [LARGE SCALE GENOMIC DNA]</scope>
    <source>
        <strain evidence="5 6">TWF191</strain>
    </source>
</reference>
<dbReference type="GO" id="GO:0045547">
    <property type="term" value="F:ditrans,polycis-polyprenyl diphosphate synthase [(2E,6E)-farnesyl diphosphate specific] activity"/>
    <property type="evidence" value="ECO:0007669"/>
    <property type="project" value="TreeGrafter"/>
</dbReference>
<evidence type="ECO:0000313" key="5">
    <source>
        <dbReference type="EMBL" id="KAF3200700.1"/>
    </source>
</evidence>
<dbReference type="GO" id="GO:0016094">
    <property type="term" value="P:polyprenol biosynthetic process"/>
    <property type="evidence" value="ECO:0007669"/>
    <property type="project" value="TreeGrafter"/>
</dbReference>
<dbReference type="Gene3D" id="3.30.900.10">
    <property type="entry name" value="HORMA domain"/>
    <property type="match status" value="1"/>
</dbReference>
<comment type="caution">
    <text evidence="5">The sequence shown here is derived from an EMBL/GenBank/DDBJ whole genome shotgun (WGS) entry which is preliminary data.</text>
</comment>
<feature type="domain" description="HORMA" evidence="4">
    <location>
        <begin position="58"/>
        <end position="302"/>
    </location>
</feature>
<dbReference type="Gene3D" id="3.40.1180.10">
    <property type="entry name" value="Decaprenyl diphosphate synthase-like"/>
    <property type="match status" value="1"/>
</dbReference>
<dbReference type="GO" id="GO:1904423">
    <property type="term" value="C:dehydrodolichyl diphosphate synthase complex"/>
    <property type="evidence" value="ECO:0007669"/>
    <property type="project" value="TreeGrafter"/>
</dbReference>
<dbReference type="AlphaFoldDB" id="A0A6G1LYY6"/>
<dbReference type="InterPro" id="IPR003511">
    <property type="entry name" value="HORMA_dom"/>
</dbReference>
<dbReference type="InterPro" id="IPR001441">
    <property type="entry name" value="UPP_synth-like"/>
</dbReference>
<organism evidence="5 6">
    <name type="scientific">Orbilia oligospora</name>
    <name type="common">Nematode-trapping fungus</name>
    <name type="synonym">Arthrobotrys oligospora</name>
    <dbReference type="NCBI Taxonomy" id="2813651"/>
    <lineage>
        <taxon>Eukaryota</taxon>
        <taxon>Fungi</taxon>
        <taxon>Dikarya</taxon>
        <taxon>Ascomycota</taxon>
        <taxon>Pezizomycotina</taxon>
        <taxon>Orbiliomycetes</taxon>
        <taxon>Orbiliales</taxon>
        <taxon>Orbiliaceae</taxon>
        <taxon>Orbilia</taxon>
    </lineage>
</organism>
<keyword evidence="2 5" id="KW-0808">Transferase</keyword>
<dbReference type="SUPFAM" id="SSF64005">
    <property type="entry name" value="Undecaprenyl diphosphate synthase"/>
    <property type="match status" value="1"/>
</dbReference>
<dbReference type="InterPro" id="IPR036424">
    <property type="entry name" value="UPP_synth-like_sf"/>
</dbReference>
<name>A0A6G1LYY6_ORBOL</name>